<dbReference type="EnsemblPlants" id="KEH41027">
    <property type="protein sequence ID" value="KEH41027"/>
    <property type="gene ID" value="MTR_1g040935"/>
</dbReference>
<dbReference type="AlphaFoldDB" id="A0A072VGU1"/>
<dbReference type="HOGENOM" id="CLU_054854_0_0_1"/>
<reference evidence="1 3" key="2">
    <citation type="journal article" date="2014" name="BMC Genomics">
        <title>An improved genome release (version Mt4.0) for the model legume Medicago truncatula.</title>
        <authorList>
            <person name="Tang H."/>
            <person name="Krishnakumar V."/>
            <person name="Bidwell S."/>
            <person name="Rosen B."/>
            <person name="Chan A."/>
            <person name="Zhou S."/>
            <person name="Gentzbittel L."/>
            <person name="Childs K.L."/>
            <person name="Yandell M."/>
            <person name="Gundlach H."/>
            <person name="Mayer K.F."/>
            <person name="Schwartz D.C."/>
            <person name="Town C.D."/>
        </authorList>
    </citation>
    <scope>GENOME REANNOTATION</scope>
    <source>
        <strain evidence="1">A17</strain>
        <strain evidence="2 3">cv. Jemalong A17</strain>
    </source>
</reference>
<protein>
    <submittedName>
        <fullName evidence="1">DUF4283 domain protein</fullName>
    </submittedName>
</protein>
<dbReference type="STRING" id="3880.A0A072VGU1"/>
<name>A0A072VGU1_MEDTR</name>
<dbReference type="PANTHER" id="PTHR31286:SF60">
    <property type="entry name" value="PROTEIN, PUTATIVE-RELATED"/>
    <property type="match status" value="1"/>
</dbReference>
<accession>A0A072VGU1</accession>
<dbReference type="eggNOG" id="KOG1075">
    <property type="taxonomic scope" value="Eukaryota"/>
</dbReference>
<dbReference type="InterPro" id="IPR040256">
    <property type="entry name" value="At4g02000-like"/>
</dbReference>
<reference evidence="2" key="3">
    <citation type="submission" date="2015-04" db="UniProtKB">
        <authorList>
            <consortium name="EnsemblPlants"/>
        </authorList>
    </citation>
    <scope>IDENTIFICATION</scope>
    <source>
        <strain evidence="2">cv. Jemalong A17</strain>
    </source>
</reference>
<evidence type="ECO:0000313" key="2">
    <source>
        <dbReference type="EnsemblPlants" id="KEH41027"/>
    </source>
</evidence>
<dbReference type="Proteomes" id="UP000002051">
    <property type="component" value="Unassembled WGS sequence"/>
</dbReference>
<evidence type="ECO:0000313" key="1">
    <source>
        <dbReference type="EMBL" id="KEH41027.1"/>
    </source>
</evidence>
<gene>
    <name evidence="1" type="ordered locus">MTR_1g040935</name>
</gene>
<proteinExistence type="predicted"/>
<evidence type="ECO:0000313" key="3">
    <source>
        <dbReference type="Proteomes" id="UP000002051"/>
    </source>
</evidence>
<organism evidence="1 3">
    <name type="scientific">Medicago truncatula</name>
    <name type="common">Barrel medic</name>
    <name type="synonym">Medicago tribuloides</name>
    <dbReference type="NCBI Taxonomy" id="3880"/>
    <lineage>
        <taxon>Eukaryota</taxon>
        <taxon>Viridiplantae</taxon>
        <taxon>Streptophyta</taxon>
        <taxon>Embryophyta</taxon>
        <taxon>Tracheophyta</taxon>
        <taxon>Spermatophyta</taxon>
        <taxon>Magnoliopsida</taxon>
        <taxon>eudicotyledons</taxon>
        <taxon>Gunneridae</taxon>
        <taxon>Pentapetalae</taxon>
        <taxon>rosids</taxon>
        <taxon>fabids</taxon>
        <taxon>Fabales</taxon>
        <taxon>Fabaceae</taxon>
        <taxon>Papilionoideae</taxon>
        <taxon>50 kb inversion clade</taxon>
        <taxon>NPAAA clade</taxon>
        <taxon>Hologalegina</taxon>
        <taxon>IRL clade</taxon>
        <taxon>Trifolieae</taxon>
        <taxon>Medicago</taxon>
    </lineage>
</organism>
<dbReference type="PANTHER" id="PTHR31286">
    <property type="entry name" value="GLYCINE-RICH CELL WALL STRUCTURAL PROTEIN 1.8-LIKE"/>
    <property type="match status" value="1"/>
</dbReference>
<dbReference type="EMBL" id="CM001217">
    <property type="protein sequence ID" value="KEH41027.1"/>
    <property type="molecule type" value="Genomic_DNA"/>
</dbReference>
<dbReference type="PaxDb" id="3880-AES84677"/>
<reference evidence="1 3" key="1">
    <citation type="journal article" date="2011" name="Nature">
        <title>The Medicago genome provides insight into the evolution of rhizobial symbioses.</title>
        <authorList>
            <person name="Young N.D."/>
            <person name="Debelle F."/>
            <person name="Oldroyd G.E."/>
            <person name="Geurts R."/>
            <person name="Cannon S.B."/>
            <person name="Udvardi M.K."/>
            <person name="Benedito V.A."/>
            <person name="Mayer K.F."/>
            <person name="Gouzy J."/>
            <person name="Schoof H."/>
            <person name="Van de Peer Y."/>
            <person name="Proost S."/>
            <person name="Cook D.R."/>
            <person name="Meyers B.C."/>
            <person name="Spannagl M."/>
            <person name="Cheung F."/>
            <person name="De Mita S."/>
            <person name="Krishnakumar V."/>
            <person name="Gundlach H."/>
            <person name="Zhou S."/>
            <person name="Mudge J."/>
            <person name="Bharti A.K."/>
            <person name="Murray J.D."/>
            <person name="Naoumkina M.A."/>
            <person name="Rosen B."/>
            <person name="Silverstein K.A."/>
            <person name="Tang H."/>
            <person name="Rombauts S."/>
            <person name="Zhao P.X."/>
            <person name="Zhou P."/>
            <person name="Barbe V."/>
            <person name="Bardou P."/>
            <person name="Bechner M."/>
            <person name="Bellec A."/>
            <person name="Berger A."/>
            <person name="Berges H."/>
            <person name="Bidwell S."/>
            <person name="Bisseling T."/>
            <person name="Choisne N."/>
            <person name="Couloux A."/>
            <person name="Denny R."/>
            <person name="Deshpande S."/>
            <person name="Dai X."/>
            <person name="Doyle J.J."/>
            <person name="Dudez A.M."/>
            <person name="Farmer A.D."/>
            <person name="Fouteau S."/>
            <person name="Franken C."/>
            <person name="Gibelin C."/>
            <person name="Gish J."/>
            <person name="Goldstein S."/>
            <person name="Gonzalez A.J."/>
            <person name="Green P.J."/>
            <person name="Hallab A."/>
            <person name="Hartog M."/>
            <person name="Hua A."/>
            <person name="Humphray S.J."/>
            <person name="Jeong D.H."/>
            <person name="Jing Y."/>
            <person name="Jocker A."/>
            <person name="Kenton S.M."/>
            <person name="Kim D.J."/>
            <person name="Klee K."/>
            <person name="Lai H."/>
            <person name="Lang C."/>
            <person name="Lin S."/>
            <person name="Macmil S.L."/>
            <person name="Magdelenat G."/>
            <person name="Matthews L."/>
            <person name="McCorrison J."/>
            <person name="Monaghan E.L."/>
            <person name="Mun J.H."/>
            <person name="Najar F.Z."/>
            <person name="Nicholson C."/>
            <person name="Noirot C."/>
            <person name="O'Bleness M."/>
            <person name="Paule C.R."/>
            <person name="Poulain J."/>
            <person name="Prion F."/>
            <person name="Qin B."/>
            <person name="Qu C."/>
            <person name="Retzel E.F."/>
            <person name="Riddle C."/>
            <person name="Sallet E."/>
            <person name="Samain S."/>
            <person name="Samson N."/>
            <person name="Sanders I."/>
            <person name="Saurat O."/>
            <person name="Scarpelli C."/>
            <person name="Schiex T."/>
            <person name="Segurens B."/>
            <person name="Severin A.J."/>
            <person name="Sherrier D.J."/>
            <person name="Shi R."/>
            <person name="Sims S."/>
            <person name="Singer S.R."/>
            <person name="Sinharoy S."/>
            <person name="Sterck L."/>
            <person name="Viollet A."/>
            <person name="Wang B.B."/>
            <person name="Wang K."/>
            <person name="Wang M."/>
            <person name="Wang X."/>
            <person name="Warfsmann J."/>
            <person name="Weissenbach J."/>
            <person name="White D.D."/>
            <person name="White J.D."/>
            <person name="Wiley G.B."/>
            <person name="Wincker P."/>
            <person name="Xing Y."/>
            <person name="Yang L."/>
            <person name="Yao Z."/>
            <person name="Ying F."/>
            <person name="Zhai J."/>
            <person name="Zhou L."/>
            <person name="Zuber A."/>
            <person name="Denarie J."/>
            <person name="Dixon R.A."/>
            <person name="May G.D."/>
            <person name="Schwartz D.C."/>
            <person name="Rogers J."/>
            <person name="Quetier F."/>
            <person name="Town C.D."/>
            <person name="Roe B.A."/>
        </authorList>
    </citation>
    <scope>NUCLEOTIDE SEQUENCE [LARGE SCALE GENOMIC DNA]</scope>
    <source>
        <strain evidence="1">A17</strain>
        <strain evidence="2 3">cv. Jemalong A17</strain>
    </source>
</reference>
<sequence>MSLGRGYYKFLFASEMDKCNVWAAGTVTLKSGVLRLFEWSKDFNMLTQRNPYTQVWIRLLELPHEYWMEQTLREIASAVGTPLVIDNATSKRLFRHYARILVDMDFSRKIFHEIVVEREGYAFPIFVAYKWMPDFCSHCKIISEIETATASLKIEAFQNQGEAIPVQDEIQDAQEEVVPVRSEVVAAVLPTPMAAPLEEETETVPHPQHQSMNSDILVRETLEAASLEATLELGVVFLSHGYKTINYTDDIPPVEIQTTIVTPMSHSPAINDNTFSIQLENVFDDIVRNDLEENQEHILSPIKEKTLDIISIVAPVDQVLQKNLDFIQTWLAKAAVNEVTFKEEVEDGGFYWVPT</sequence>
<keyword evidence="3" id="KW-1185">Reference proteome</keyword>